<dbReference type="CDD" id="cd06176">
    <property type="entry name" value="MFS_BCD_PucC-like"/>
    <property type="match status" value="1"/>
</dbReference>
<feature type="transmembrane region" description="Helical" evidence="6">
    <location>
        <begin position="63"/>
        <end position="83"/>
    </location>
</feature>
<keyword evidence="5 6" id="KW-0472">Membrane</keyword>
<feature type="transmembrane region" description="Helical" evidence="6">
    <location>
        <begin position="184"/>
        <end position="203"/>
    </location>
</feature>
<dbReference type="InterPro" id="IPR036259">
    <property type="entry name" value="MFS_trans_sf"/>
</dbReference>
<evidence type="ECO:0000256" key="6">
    <source>
        <dbReference type="SAM" id="Phobius"/>
    </source>
</evidence>
<dbReference type="OrthoDB" id="417677at2"/>
<feature type="transmembrane region" description="Helical" evidence="6">
    <location>
        <begin position="305"/>
        <end position="325"/>
    </location>
</feature>
<dbReference type="Proteomes" id="UP000238634">
    <property type="component" value="Unassembled WGS sequence"/>
</dbReference>
<dbReference type="Pfam" id="PF03209">
    <property type="entry name" value="PUCC"/>
    <property type="match status" value="1"/>
</dbReference>
<keyword evidence="3 6" id="KW-0812">Transmembrane</keyword>
<dbReference type="EMBL" id="PVWG01000001">
    <property type="protein sequence ID" value="PSB22254.1"/>
    <property type="molecule type" value="Genomic_DNA"/>
</dbReference>
<feature type="transmembrane region" description="Helical" evidence="6">
    <location>
        <begin position="279"/>
        <end position="298"/>
    </location>
</feature>
<evidence type="ECO:0000313" key="8">
    <source>
        <dbReference type="Proteomes" id="UP000238634"/>
    </source>
</evidence>
<keyword evidence="8" id="KW-1185">Reference proteome</keyword>
<accession>A0A2T1DPA5</accession>
<comment type="caution">
    <text evidence="7">The sequence shown here is derived from an EMBL/GenBank/DDBJ whole genome shotgun (WGS) entry which is preliminary data.</text>
</comment>
<dbReference type="InterPro" id="IPR004896">
    <property type="entry name" value="PucC-rel"/>
</dbReference>
<reference evidence="7 8" key="1">
    <citation type="submission" date="2018-02" db="EMBL/GenBank/DDBJ databases">
        <authorList>
            <person name="Cohen D.B."/>
            <person name="Kent A.D."/>
        </authorList>
    </citation>
    <scope>NUCLEOTIDE SEQUENCE [LARGE SCALE GENOMIC DNA]</scope>
    <source>
        <strain evidence="7 8">ULC007</strain>
    </source>
</reference>
<feature type="transmembrane region" description="Helical" evidence="6">
    <location>
        <begin position="366"/>
        <end position="388"/>
    </location>
</feature>
<sequence>MGLSMMSILTLGVLNRVMIQELAIPATIVAAVLAIPLFVSPARIWFGQRSDSKRLFGYHRTGYVWVGTAVLAVTAFIAVQLMWQLGSAVQAAGGWSWSPRSGVWLGLLSLVFAIYGLAISASSTTFTALLVDISEEDNRSKLVGVVWSMLMVGVIIGAVLSGVLLGQLTIDSSIETLQEAVNRLFIIVPAIVFGLSLFATVGIENQYSKYASRSSVADREDGITLARAWKILTASPQTMRFFTFLVVMTISLFMIDPVMEPYGGQIFKMSVSDSTKLNAFVGIGTLISLTVTGFLVVPRFGKRNTARLGCCLVALSVGLICLAGFTANPQFLQASLFLFGIANGVVTTGTITLMMDLTAIETAGTFVGAWGLGQATARGIAIVTGGAVLDVGKGLFTHSVLAYALVFVFQALGMVFAIWALNRVSVTEFRATASVAIASVLESELD</sequence>
<dbReference type="AlphaFoldDB" id="A0A2T1DPA5"/>
<gene>
    <name evidence="7" type="ORF">C7B65_00525</name>
</gene>
<keyword evidence="4 6" id="KW-1133">Transmembrane helix</keyword>
<dbReference type="PANTHER" id="PTHR23538">
    <property type="entry name" value="44.5 KD BACTERIOCHLOROPHYLL SYNTHASE SUBUNIT"/>
    <property type="match status" value="1"/>
</dbReference>
<dbReference type="InterPro" id="IPR026036">
    <property type="entry name" value="PucC"/>
</dbReference>
<feature type="transmembrane region" description="Helical" evidence="6">
    <location>
        <begin position="400"/>
        <end position="421"/>
    </location>
</feature>
<dbReference type="STRING" id="1920490.GCA_001895925_00652"/>
<feature type="transmembrane region" description="Helical" evidence="6">
    <location>
        <begin position="241"/>
        <end position="259"/>
    </location>
</feature>
<organism evidence="7 8">
    <name type="scientific">Phormidesmis priestleyi ULC007</name>
    <dbReference type="NCBI Taxonomy" id="1920490"/>
    <lineage>
        <taxon>Bacteria</taxon>
        <taxon>Bacillati</taxon>
        <taxon>Cyanobacteriota</taxon>
        <taxon>Cyanophyceae</taxon>
        <taxon>Leptolyngbyales</taxon>
        <taxon>Leptolyngbyaceae</taxon>
        <taxon>Phormidesmis</taxon>
    </lineage>
</organism>
<comment type="similarity">
    <text evidence="2">Belongs to the PucC family.</text>
</comment>
<feature type="transmembrane region" description="Helical" evidence="6">
    <location>
        <begin position="22"/>
        <end position="42"/>
    </location>
</feature>
<comment type="subcellular location">
    <subcellularLocation>
        <location evidence="1">Membrane</location>
        <topology evidence="1">Multi-pass membrane protein</topology>
    </subcellularLocation>
</comment>
<evidence type="ECO:0000256" key="5">
    <source>
        <dbReference type="ARBA" id="ARBA00023136"/>
    </source>
</evidence>
<feature type="transmembrane region" description="Helical" evidence="6">
    <location>
        <begin position="331"/>
        <end position="354"/>
    </location>
</feature>
<proteinExistence type="inferred from homology"/>
<evidence type="ECO:0000256" key="4">
    <source>
        <dbReference type="ARBA" id="ARBA00022989"/>
    </source>
</evidence>
<evidence type="ECO:0000256" key="3">
    <source>
        <dbReference type="ARBA" id="ARBA00022692"/>
    </source>
</evidence>
<evidence type="ECO:0000256" key="2">
    <source>
        <dbReference type="ARBA" id="ARBA00008412"/>
    </source>
</evidence>
<feature type="transmembrane region" description="Helical" evidence="6">
    <location>
        <begin position="142"/>
        <end position="164"/>
    </location>
</feature>
<evidence type="ECO:0000313" key="7">
    <source>
        <dbReference type="EMBL" id="PSB22254.1"/>
    </source>
</evidence>
<dbReference type="SUPFAM" id="SSF103473">
    <property type="entry name" value="MFS general substrate transporter"/>
    <property type="match status" value="1"/>
</dbReference>
<dbReference type="PANTHER" id="PTHR23538:SF1">
    <property type="entry name" value="44.5 KD BACTERIOCHLOROPHYLL SYNTHASE SUBUNIT"/>
    <property type="match status" value="1"/>
</dbReference>
<dbReference type="PIRSF" id="PIRSF016565">
    <property type="entry name" value="PucC"/>
    <property type="match status" value="1"/>
</dbReference>
<dbReference type="GO" id="GO:0016020">
    <property type="term" value="C:membrane"/>
    <property type="evidence" value="ECO:0007669"/>
    <property type="project" value="UniProtKB-SubCell"/>
</dbReference>
<dbReference type="Gene3D" id="1.20.1250.20">
    <property type="entry name" value="MFS general substrate transporter like domains"/>
    <property type="match status" value="1"/>
</dbReference>
<feature type="transmembrane region" description="Helical" evidence="6">
    <location>
        <begin position="103"/>
        <end position="130"/>
    </location>
</feature>
<evidence type="ECO:0000256" key="1">
    <source>
        <dbReference type="ARBA" id="ARBA00004141"/>
    </source>
</evidence>
<reference evidence="7 8" key="2">
    <citation type="submission" date="2018-03" db="EMBL/GenBank/DDBJ databases">
        <title>The ancient ancestry and fast evolution of plastids.</title>
        <authorList>
            <person name="Moore K.R."/>
            <person name="Magnabosco C."/>
            <person name="Momper L."/>
            <person name="Gold D.A."/>
            <person name="Bosak T."/>
            <person name="Fournier G.P."/>
        </authorList>
    </citation>
    <scope>NUCLEOTIDE SEQUENCE [LARGE SCALE GENOMIC DNA]</scope>
    <source>
        <strain evidence="7 8">ULC007</strain>
    </source>
</reference>
<protein>
    <submittedName>
        <fullName evidence="7">MFS transporter</fullName>
    </submittedName>
</protein>
<name>A0A2T1DPA5_9CYAN</name>